<sequence>MRINPRDASVPAMPSSASIVIQKAARYQMAASGKLTRDWSDEIVMAVLL</sequence>
<evidence type="ECO:0000313" key="1">
    <source>
        <dbReference type="EMBL" id="EQB30377.1"/>
    </source>
</evidence>
<dbReference type="Proteomes" id="UP000015523">
    <property type="component" value="Unassembled WGS sequence"/>
</dbReference>
<comment type="caution">
    <text evidence="1">The sequence shown here is derived from an EMBL/GenBank/DDBJ whole genome shotgun (WGS) entry which is preliminary data.</text>
</comment>
<protein>
    <submittedName>
        <fullName evidence="1">Uncharacterized protein</fullName>
    </submittedName>
</protein>
<organism evidence="1 2">
    <name type="scientific">Sphingobium ummariense RL-3</name>
    <dbReference type="NCBI Taxonomy" id="1346791"/>
    <lineage>
        <taxon>Bacteria</taxon>
        <taxon>Pseudomonadati</taxon>
        <taxon>Pseudomonadota</taxon>
        <taxon>Alphaproteobacteria</taxon>
        <taxon>Sphingomonadales</taxon>
        <taxon>Sphingomonadaceae</taxon>
        <taxon>Sphingobium</taxon>
    </lineage>
</organism>
<accession>T0J0N1</accession>
<dbReference type="EMBL" id="AUWY01000121">
    <property type="protein sequence ID" value="EQB30377.1"/>
    <property type="molecule type" value="Genomic_DNA"/>
</dbReference>
<gene>
    <name evidence="1" type="ORF">M529_20150</name>
</gene>
<proteinExistence type="predicted"/>
<dbReference type="AlphaFoldDB" id="T0J0N1"/>
<keyword evidence="2" id="KW-1185">Reference proteome</keyword>
<dbReference type="STRING" id="1346791.M529_20150"/>
<name>T0J0N1_9SPHN</name>
<dbReference type="PATRIC" id="fig|1346791.3.peg.3893"/>
<evidence type="ECO:0000313" key="2">
    <source>
        <dbReference type="Proteomes" id="UP000015523"/>
    </source>
</evidence>
<reference evidence="1 2" key="1">
    <citation type="journal article" date="2013" name="Genome Announc.">
        <title>Draft Genome Sequence of Sphingobium ummariense Strain RL-3, a Hexachlorocyclohexane-Degrading Bacterium.</title>
        <authorList>
            <person name="Kohli P."/>
            <person name="Dua A."/>
            <person name="Sangwan N."/>
            <person name="Oldach P."/>
            <person name="Khurana J.P."/>
            <person name="Lal R."/>
        </authorList>
    </citation>
    <scope>NUCLEOTIDE SEQUENCE [LARGE SCALE GENOMIC DNA]</scope>
    <source>
        <strain evidence="1 2">RL-3</strain>
    </source>
</reference>